<dbReference type="GO" id="GO:0006351">
    <property type="term" value="P:DNA-templated transcription"/>
    <property type="evidence" value="ECO:0007669"/>
    <property type="project" value="InterPro"/>
</dbReference>
<feature type="domain" description="DNA-directed RNA polymerase subunit 2 hybrid-binding" evidence="16">
    <location>
        <begin position="787"/>
        <end position="1159"/>
    </location>
</feature>
<feature type="domain" description="RNA polymerase Rpb2" evidence="22">
    <location>
        <begin position="709"/>
        <end position="780"/>
    </location>
</feature>
<evidence type="ECO:0000313" key="24">
    <source>
        <dbReference type="Proteomes" id="UP000191004"/>
    </source>
</evidence>
<comment type="subunit">
    <text evidence="3">Component of the RNA polymerase II (Pol II) complex consisting of 12 subunits.</text>
</comment>
<keyword evidence="5 14" id="KW-0808">Transferase</keyword>
<evidence type="ECO:0000256" key="15">
    <source>
        <dbReference type="SAM" id="MobiDB-lite"/>
    </source>
</evidence>
<dbReference type="InterPro" id="IPR014724">
    <property type="entry name" value="RNA_pol_RPB2_OB-fold"/>
</dbReference>
<evidence type="ECO:0000259" key="19">
    <source>
        <dbReference type="Pfam" id="PF04563"/>
    </source>
</evidence>
<feature type="domain" description="RNA polymerase Rpb2" evidence="20">
    <location>
        <begin position="508"/>
        <end position="572"/>
    </location>
</feature>
<comment type="subcellular location">
    <subcellularLocation>
        <location evidence="1">Nucleus</location>
    </subcellularLocation>
</comment>
<evidence type="ECO:0000256" key="8">
    <source>
        <dbReference type="ARBA" id="ARBA00022771"/>
    </source>
</evidence>
<evidence type="ECO:0000256" key="6">
    <source>
        <dbReference type="ARBA" id="ARBA00022695"/>
    </source>
</evidence>
<dbReference type="FunFam" id="3.90.1110.10:FF:000003">
    <property type="entry name" value="DNA-directed RNA polymerase subunit beta"/>
    <property type="match status" value="1"/>
</dbReference>
<dbReference type="InterPro" id="IPR037033">
    <property type="entry name" value="DNA-dir_RNAP_su2_hyb_sf"/>
</dbReference>
<dbReference type="InterPro" id="IPR007644">
    <property type="entry name" value="RNA_pol_bsu_protrusion"/>
</dbReference>
<dbReference type="Pfam" id="PF04563">
    <property type="entry name" value="RNA_pol_Rpb2_1"/>
    <property type="match status" value="1"/>
</dbReference>
<dbReference type="InterPro" id="IPR007641">
    <property type="entry name" value="RNA_pol_Rpb2_7"/>
</dbReference>
<dbReference type="InterPro" id="IPR007647">
    <property type="entry name" value="RNA_pol_Rpb2_5"/>
</dbReference>
<dbReference type="Gene3D" id="3.90.1800.10">
    <property type="entry name" value="RNA polymerase alpha subunit dimerisation domain"/>
    <property type="match status" value="1"/>
</dbReference>
<feature type="domain" description="RNA polymerase Rpb2" evidence="21">
    <location>
        <begin position="607"/>
        <end position="668"/>
    </location>
</feature>
<name>A0A1T3C4I9_9HYPO</name>
<dbReference type="EMBL" id="LVVK01000035">
    <property type="protein sequence ID" value="OPB35929.1"/>
    <property type="molecule type" value="Genomic_DNA"/>
</dbReference>
<evidence type="ECO:0000256" key="11">
    <source>
        <dbReference type="ARBA" id="ARBA00023163"/>
    </source>
</evidence>
<feature type="region of interest" description="Disordered" evidence="15">
    <location>
        <begin position="142"/>
        <end position="178"/>
    </location>
</feature>
<evidence type="ECO:0000259" key="20">
    <source>
        <dbReference type="Pfam" id="PF04565"/>
    </source>
</evidence>
<evidence type="ECO:0000259" key="17">
    <source>
        <dbReference type="Pfam" id="PF04560"/>
    </source>
</evidence>
<dbReference type="FunFam" id="3.90.1070.20:FF:000002">
    <property type="entry name" value="DNA-directed RNA polymerase subunit beta"/>
    <property type="match status" value="1"/>
</dbReference>
<dbReference type="AlphaFoldDB" id="A0A1T3C4I9"/>
<dbReference type="InterPro" id="IPR007646">
    <property type="entry name" value="RNA_pol_Rpb2_4"/>
</dbReference>
<dbReference type="GO" id="GO:0032549">
    <property type="term" value="F:ribonucleoside binding"/>
    <property type="evidence" value="ECO:0007669"/>
    <property type="project" value="InterPro"/>
</dbReference>
<evidence type="ECO:0000256" key="14">
    <source>
        <dbReference type="RuleBase" id="RU363031"/>
    </source>
</evidence>
<dbReference type="PROSITE" id="PS01166">
    <property type="entry name" value="RNA_POL_BETA"/>
    <property type="match status" value="1"/>
</dbReference>
<feature type="compositionally biased region" description="Acidic residues" evidence="15">
    <location>
        <begin position="165"/>
        <end position="174"/>
    </location>
</feature>
<dbReference type="InterPro" id="IPR007121">
    <property type="entry name" value="RNA_pol_bsu_CS"/>
</dbReference>
<dbReference type="CDD" id="cd00653">
    <property type="entry name" value="RNA_pol_B_RPB2"/>
    <property type="match status" value="1"/>
</dbReference>
<keyword evidence="8" id="KW-0863">Zinc-finger</keyword>
<keyword evidence="11 14" id="KW-0804">Transcription</keyword>
<dbReference type="Pfam" id="PF04560">
    <property type="entry name" value="RNA_pol_Rpb2_7"/>
    <property type="match status" value="1"/>
</dbReference>
<keyword evidence="7" id="KW-0479">Metal-binding</keyword>
<dbReference type="FunFam" id="3.90.1800.10:FF:000002">
    <property type="entry name" value="DNA-directed RNA polymerase subunit beta"/>
    <property type="match status" value="1"/>
</dbReference>
<comment type="function">
    <text evidence="14">DNA-dependent RNA polymerase catalyzes the transcription of DNA into RNA using the four ribonucleoside triphosphates as substrates.</text>
</comment>
<dbReference type="Gene3D" id="3.90.1070.20">
    <property type="match status" value="1"/>
</dbReference>
<evidence type="ECO:0000259" key="18">
    <source>
        <dbReference type="Pfam" id="PF04561"/>
    </source>
</evidence>
<evidence type="ECO:0000259" key="22">
    <source>
        <dbReference type="Pfam" id="PF04567"/>
    </source>
</evidence>
<evidence type="ECO:0000259" key="21">
    <source>
        <dbReference type="Pfam" id="PF04566"/>
    </source>
</evidence>
<dbReference type="NCBIfam" id="NF007175">
    <property type="entry name" value="PRK09606.1"/>
    <property type="match status" value="1"/>
</dbReference>
<dbReference type="Pfam" id="PF04567">
    <property type="entry name" value="RNA_pol_Rpb2_5"/>
    <property type="match status" value="1"/>
</dbReference>
<keyword evidence="10" id="KW-0460">Magnesium</keyword>
<evidence type="ECO:0000259" key="16">
    <source>
        <dbReference type="Pfam" id="PF00562"/>
    </source>
</evidence>
<feature type="domain" description="RNA polymerase Rpb2" evidence="18">
    <location>
        <begin position="242"/>
        <end position="434"/>
    </location>
</feature>
<dbReference type="OrthoDB" id="10248617at2759"/>
<evidence type="ECO:0000256" key="13">
    <source>
        <dbReference type="RuleBase" id="RU000434"/>
    </source>
</evidence>
<dbReference type="InterPro" id="IPR015712">
    <property type="entry name" value="DNA-dir_RNA_pol_su2"/>
</dbReference>
<dbReference type="Gene3D" id="2.40.50.150">
    <property type="match status" value="1"/>
</dbReference>
<dbReference type="PANTHER" id="PTHR20856">
    <property type="entry name" value="DNA-DIRECTED RNA POLYMERASE I SUBUNIT 2"/>
    <property type="match status" value="1"/>
</dbReference>
<dbReference type="FunFam" id="2.40.50.150:FF:000002">
    <property type="entry name" value="DNA-directed RNA polymerase subunit beta"/>
    <property type="match status" value="1"/>
</dbReference>
<dbReference type="InterPro" id="IPR007645">
    <property type="entry name" value="RNA_pol_Rpb2_3"/>
</dbReference>
<dbReference type="GO" id="GO:0005634">
    <property type="term" value="C:nucleus"/>
    <property type="evidence" value="ECO:0007669"/>
    <property type="project" value="UniProtKB-SubCell"/>
</dbReference>
<dbReference type="Gene3D" id="3.90.1110.10">
    <property type="entry name" value="RNA polymerase Rpb2, domain 2"/>
    <property type="match status" value="1"/>
</dbReference>
<keyword evidence="6 14" id="KW-0548">Nucleotidyltransferase</keyword>
<evidence type="ECO:0000313" key="23">
    <source>
        <dbReference type="EMBL" id="OPB35929.1"/>
    </source>
</evidence>
<dbReference type="InterPro" id="IPR037034">
    <property type="entry name" value="RNA_pol_Rpb2_2_sf"/>
</dbReference>
<evidence type="ECO:0000256" key="7">
    <source>
        <dbReference type="ARBA" id="ARBA00022723"/>
    </source>
</evidence>
<feature type="compositionally biased region" description="Basic and acidic residues" evidence="15">
    <location>
        <begin position="142"/>
        <end position="164"/>
    </location>
</feature>
<feature type="domain" description="RNA polymerase beta subunit protrusion" evidence="19">
    <location>
        <begin position="37"/>
        <end position="479"/>
    </location>
</feature>
<dbReference type="EC" id="2.7.7.6" evidence="14"/>
<comment type="catalytic activity">
    <reaction evidence="14">
        <text>RNA(n) + a ribonucleoside 5'-triphosphate = RNA(n+1) + diphosphate</text>
        <dbReference type="Rhea" id="RHEA:21248"/>
        <dbReference type="Rhea" id="RHEA-COMP:14527"/>
        <dbReference type="Rhea" id="RHEA-COMP:17342"/>
        <dbReference type="ChEBI" id="CHEBI:33019"/>
        <dbReference type="ChEBI" id="CHEBI:61557"/>
        <dbReference type="ChEBI" id="CHEBI:140395"/>
        <dbReference type="EC" id="2.7.7.6"/>
    </reaction>
</comment>
<keyword evidence="12" id="KW-0539">Nucleus</keyword>
<keyword evidence="4 14" id="KW-0240">DNA-directed RNA polymerase</keyword>
<comment type="similarity">
    <text evidence="2 13">Belongs to the RNA polymerase beta chain family.</text>
</comment>
<proteinExistence type="inferred from homology"/>
<evidence type="ECO:0000256" key="12">
    <source>
        <dbReference type="ARBA" id="ARBA00023242"/>
    </source>
</evidence>
<dbReference type="Pfam" id="PF00562">
    <property type="entry name" value="RNA_pol_Rpb2_6"/>
    <property type="match status" value="1"/>
</dbReference>
<evidence type="ECO:0000256" key="3">
    <source>
        <dbReference type="ARBA" id="ARBA00011730"/>
    </source>
</evidence>
<evidence type="ECO:0000256" key="10">
    <source>
        <dbReference type="ARBA" id="ARBA00022842"/>
    </source>
</evidence>
<sequence length="1261" mass="142671">MADYEDEYDYENYGDEDEGITPEDCWTVISSFFETKGLVSQQTDSFDEFTQTTIQDLVNEYSTITLDQPNPPSPPGRTIALRRYEIKFGSVMVSRPTISETDGTVTSLLPYECRDRNLTYASPLYIKITKKVSAAVEREVPLHEMDDAQQEEYARTGEHPTKLEWEEEENGEDDNIGKSDDWKDMVFVGKLPIMVKSKICHLSREQDDSLFLVNECPYDQGGYFVINGSEKVLIAQERSAANIVQVFKKAQPSAYTYTAEIRSALEKGSRLISSMMLKLYGKGDSARGGFGQTIHTTLPFVKSDLPVAIVFRALGVVSDEDILNHICYDRNDSQMLEMLRPCIEEAFCVQDREVALDFIGKRGNRDQAGLGREKRVRVAKDILQKETLPHISQTEGSETRKAFFLGYMVHKLLQCALGRREPDDRDHFGKKRLDLAGPLLAKLFRGIMRRMNTELANYLRRCVEGNRHFNLAVGIKPGTLSNGLKYSLATGNWGDQKKAMSSTAGVSQVLNRYTFASTLSHLRRTNTPIGRDGKLAKPRQLHNTHWGLVCPAETPEGQACGLVKNLSLMCYVSVGSPSEPLIEFMINRGMEVVEEYEPLRYPHATKIFVNGVWVGVHQDPKHLVNQVLDTRRKSYLQYEVSLVREIRDQEFKIFSDAGRVMRPVFTVQQEDDPETGINKGHLVLTKELVNRLAKEQAEPPEDPSMKIGWEGLIRAGAVEYLDAEEEETSMICMTPEDLELYRLQKAGINTEEDMGDDPNKRLKTKTNPTTHMYTHCEIHPSMILGICASIIPFPDHNQSPRNTYQSAMGKQAMGFFLTNYSRRMDTMANILYYPQKPLGTTRSMEFLKFRELPAGQNAIVAIACYSGYNQEDSVIMNQSSIDRGLFRSLFFRSYSDQEKKVGLNYTEVFEKPFHQNTLRMKHGTYDKLDEDGIVAPGVRVSGEDIIIGKTAPIDAETQDLGTRTTMHQRRDISTPLRSTENGIVDSVIVTVNADNVKYVKVRVRTTKIPQIGDKFASRHGQKGTIGVTYRQEDMPFTREGVTPDIIINPHAIPSRMTIAHLIECLLSKVSTLEGMEGDATPFTDVTVDSVSELLRKHGYQSRGFEIMYNGHTGRKLRAQVFFGPTYYQRLRHMVDDKIHARARGPVQIMTRQPVEGRARDGGLRFGEMERDCMIAHGAASFLKERLFEVSDAFRVHICEICGLMTPIANLSKQSFECRPCKNKTKIAQIHIPYAAKLLFQELQSMNIAARMFTNRSGASIR</sequence>
<dbReference type="Proteomes" id="UP000191004">
    <property type="component" value="Unassembled WGS sequence"/>
</dbReference>
<dbReference type="GO" id="GO:0003899">
    <property type="term" value="F:DNA-directed RNA polymerase activity"/>
    <property type="evidence" value="ECO:0007669"/>
    <property type="project" value="UniProtKB-EC"/>
</dbReference>
<evidence type="ECO:0000256" key="1">
    <source>
        <dbReference type="ARBA" id="ARBA00004123"/>
    </source>
</evidence>
<protein>
    <recommendedName>
        <fullName evidence="14">DNA-directed RNA polymerase subunit beta</fullName>
        <ecNumber evidence="14">2.7.7.6</ecNumber>
    </recommendedName>
</protein>
<gene>
    <name evidence="23" type="ORF">A0O28_0112520</name>
</gene>
<dbReference type="Pfam" id="PF04565">
    <property type="entry name" value="RNA_pol_Rpb2_3"/>
    <property type="match status" value="1"/>
</dbReference>
<comment type="caution">
    <text evidence="23">The sequence shown here is derived from an EMBL/GenBank/DDBJ whole genome shotgun (WGS) entry which is preliminary data.</text>
</comment>
<evidence type="ECO:0000256" key="2">
    <source>
        <dbReference type="ARBA" id="ARBA00006835"/>
    </source>
</evidence>
<evidence type="ECO:0000256" key="5">
    <source>
        <dbReference type="ARBA" id="ARBA00022679"/>
    </source>
</evidence>
<evidence type="ECO:0000256" key="4">
    <source>
        <dbReference type="ARBA" id="ARBA00022478"/>
    </source>
</evidence>
<dbReference type="Pfam" id="PF04566">
    <property type="entry name" value="RNA_pol_Rpb2_4"/>
    <property type="match status" value="1"/>
</dbReference>
<keyword evidence="24" id="KW-1185">Reference proteome</keyword>
<dbReference type="InterPro" id="IPR007642">
    <property type="entry name" value="RNA_pol_Rpb2_2"/>
</dbReference>
<keyword evidence="9" id="KW-0862">Zinc</keyword>
<dbReference type="SUPFAM" id="SSF64484">
    <property type="entry name" value="beta and beta-prime subunits of DNA dependent RNA-polymerase"/>
    <property type="match status" value="1"/>
</dbReference>
<dbReference type="Pfam" id="PF04561">
    <property type="entry name" value="RNA_pol_Rpb2_2"/>
    <property type="match status" value="1"/>
</dbReference>
<evidence type="ECO:0000256" key="9">
    <source>
        <dbReference type="ARBA" id="ARBA00022833"/>
    </source>
</evidence>
<dbReference type="Gene3D" id="2.40.270.10">
    <property type="entry name" value="DNA-directed RNA polymerase, subunit 2, domain 6"/>
    <property type="match status" value="1"/>
</dbReference>
<accession>A0A1T3C4I9</accession>
<organism evidence="23 24">
    <name type="scientific">Trichoderma guizhouense</name>
    <dbReference type="NCBI Taxonomy" id="1491466"/>
    <lineage>
        <taxon>Eukaryota</taxon>
        <taxon>Fungi</taxon>
        <taxon>Dikarya</taxon>
        <taxon>Ascomycota</taxon>
        <taxon>Pezizomycotina</taxon>
        <taxon>Sordariomycetes</taxon>
        <taxon>Hypocreomycetidae</taxon>
        <taxon>Hypocreales</taxon>
        <taxon>Hypocreaceae</taxon>
        <taxon>Trichoderma</taxon>
    </lineage>
</organism>
<dbReference type="GO" id="GO:0003677">
    <property type="term" value="F:DNA binding"/>
    <property type="evidence" value="ECO:0007669"/>
    <property type="project" value="InterPro"/>
</dbReference>
<dbReference type="FunFam" id="2.40.270.10:FF:000006">
    <property type="entry name" value="DNA-directed RNA polymerase subunit beta"/>
    <property type="match status" value="1"/>
</dbReference>
<dbReference type="GO" id="GO:0000428">
    <property type="term" value="C:DNA-directed RNA polymerase complex"/>
    <property type="evidence" value="ECO:0007669"/>
    <property type="project" value="UniProtKB-KW"/>
</dbReference>
<dbReference type="GO" id="GO:0008270">
    <property type="term" value="F:zinc ion binding"/>
    <property type="evidence" value="ECO:0007669"/>
    <property type="project" value="UniProtKB-KW"/>
</dbReference>
<feature type="domain" description="RNA polymerase Rpb2" evidence="17">
    <location>
        <begin position="1161"/>
        <end position="1253"/>
    </location>
</feature>
<dbReference type="InterPro" id="IPR007120">
    <property type="entry name" value="DNA-dir_RNAP_su2_dom"/>
</dbReference>
<reference evidence="23 24" key="1">
    <citation type="submission" date="2016-04" db="EMBL/GenBank/DDBJ databases">
        <title>Multiple horizontal gene transfer events from other fungi enriched the ability of the initially mycotrophic fungus Trichoderma (Ascomycota) to feed on dead plant biomass.</title>
        <authorList>
            <person name="Atanasova L."/>
            <person name="Chenthamara K."/>
            <person name="Zhang J."/>
            <person name="Grujic M."/>
            <person name="Henrissat B."/>
            <person name="Kuo A."/>
            <person name="Aertz A."/>
            <person name="Salamov A."/>
            <person name="Lipzen A."/>
            <person name="Labutti K."/>
            <person name="Barry K."/>
            <person name="Miao Y."/>
            <person name="Rahimi M.J."/>
            <person name="Shen Q."/>
            <person name="Grigoriev I.V."/>
            <person name="Kubicek C.P."/>
            <person name="Druzhinina I.S."/>
        </authorList>
    </citation>
    <scope>NUCLEOTIDE SEQUENCE [LARGE SCALE GENOMIC DNA]</scope>
    <source>
        <strain evidence="23 24">NJAU 4742</strain>
    </source>
</reference>